<dbReference type="KEGG" id="hpel:HZS54_13335"/>
<evidence type="ECO:0000313" key="3">
    <source>
        <dbReference type="EMBL" id="QLH82538.1"/>
    </source>
</evidence>
<dbReference type="Proteomes" id="UP000509346">
    <property type="component" value="Chromosome"/>
</dbReference>
<dbReference type="KEGG" id="hpel:HZS54_13030"/>
<protein>
    <submittedName>
        <fullName evidence="3">Uncharacterized protein</fullName>
    </submittedName>
</protein>
<evidence type="ECO:0000313" key="2">
    <source>
        <dbReference type="EMBL" id="QLH82482.1"/>
    </source>
</evidence>
<dbReference type="AlphaFoldDB" id="A0A7D5PCR3"/>
<accession>A0A7D5PCR3</accession>
<keyword evidence="4" id="KW-1185">Reference proteome</keyword>
<organism evidence="3 4">
    <name type="scientific">Halosimplex pelagicum</name>
    <dbReference type="NCBI Taxonomy" id="869886"/>
    <lineage>
        <taxon>Archaea</taxon>
        <taxon>Methanobacteriati</taxon>
        <taxon>Methanobacteriota</taxon>
        <taxon>Stenosarchaea group</taxon>
        <taxon>Halobacteria</taxon>
        <taxon>Halobacteriales</taxon>
        <taxon>Haloarculaceae</taxon>
        <taxon>Halosimplex</taxon>
    </lineage>
</organism>
<sequence length="72" mass="7676">MSGRSYDGPALDGSYQPISEAPYWQGDGETVDVVDDEPTGEETTENVPIPDGGAQRPDVDGQSTWSDWEGSA</sequence>
<feature type="compositionally biased region" description="Acidic residues" evidence="1">
    <location>
        <begin position="29"/>
        <end position="44"/>
    </location>
</feature>
<dbReference type="EMBL" id="CP058909">
    <property type="protein sequence ID" value="QLH82482.1"/>
    <property type="molecule type" value="Genomic_DNA"/>
</dbReference>
<dbReference type="EMBL" id="CP058909">
    <property type="protein sequence ID" value="QLH82538.1"/>
    <property type="molecule type" value="Genomic_DNA"/>
</dbReference>
<gene>
    <name evidence="2" type="ORF">HZS54_13030</name>
    <name evidence="3" type="ORF">HZS54_13335</name>
</gene>
<reference evidence="3 4" key="1">
    <citation type="submission" date="2020-07" db="EMBL/GenBank/DDBJ databases">
        <title>Halosimplex litoreum sp. nov. and Halosimplex rubrum sp. nov., isolated from different salt environments.</title>
        <authorList>
            <person name="Cui H."/>
        </authorList>
    </citation>
    <scope>NUCLEOTIDE SEQUENCE [LARGE SCALE GENOMIC DNA]</scope>
    <source>
        <strain evidence="3 4">R2</strain>
    </source>
</reference>
<name>A0A7D5PCR3_9EURY</name>
<feature type="region of interest" description="Disordered" evidence="1">
    <location>
        <begin position="1"/>
        <end position="72"/>
    </location>
</feature>
<dbReference type="GeneID" id="56083590"/>
<evidence type="ECO:0000256" key="1">
    <source>
        <dbReference type="SAM" id="MobiDB-lite"/>
    </source>
</evidence>
<evidence type="ECO:0000313" key="4">
    <source>
        <dbReference type="Proteomes" id="UP000509346"/>
    </source>
</evidence>
<dbReference type="RefSeq" id="WP_179917577.1">
    <property type="nucleotide sequence ID" value="NZ_CP058909.1"/>
</dbReference>
<proteinExistence type="predicted"/>